<feature type="transmembrane region" description="Helical" evidence="1">
    <location>
        <begin position="6"/>
        <end position="28"/>
    </location>
</feature>
<gene>
    <name evidence="2" type="ORF">ACH49_02025</name>
</gene>
<comment type="caution">
    <text evidence="2">The sequence shown here is derived from an EMBL/GenBank/DDBJ whole genome shotgun (WGS) entry which is preliminary data.</text>
</comment>
<proteinExistence type="predicted"/>
<dbReference type="Proteomes" id="UP000037274">
    <property type="component" value="Unassembled WGS sequence"/>
</dbReference>
<name>A0ABR5I554_STRLW</name>
<reference evidence="2 3" key="1">
    <citation type="submission" date="2015-06" db="EMBL/GenBank/DDBJ databases">
        <title>Draft genome sequence of Streptomyces leeuwenhoekii C58, which produces the novel lasso peptide, chaxapeptin.</title>
        <authorList>
            <person name="Yi Y."/>
            <person name="Hai D."/>
            <person name="Jaspars M."/>
            <person name="Sheng H."/>
            <person name="Rateb M.E."/>
            <person name="Bull A."/>
            <person name="Goodfellow M."/>
            <person name="Asenjo J.A."/>
            <person name="Ebel R."/>
        </authorList>
    </citation>
    <scope>NUCLEOTIDE SEQUENCE [LARGE SCALE GENOMIC DNA]</scope>
    <source>
        <strain evidence="2 3">C58</strain>
    </source>
</reference>
<protein>
    <recommendedName>
        <fullName evidence="4">Secreted protein</fullName>
    </recommendedName>
</protein>
<evidence type="ECO:0000256" key="1">
    <source>
        <dbReference type="SAM" id="Phobius"/>
    </source>
</evidence>
<keyword evidence="1" id="KW-0472">Membrane</keyword>
<accession>A0ABR5I554</accession>
<evidence type="ECO:0008006" key="4">
    <source>
        <dbReference type="Google" id="ProtNLM"/>
    </source>
</evidence>
<keyword evidence="3" id="KW-1185">Reference proteome</keyword>
<dbReference type="EMBL" id="LFEH01000005">
    <property type="protein sequence ID" value="KMS81607.1"/>
    <property type="molecule type" value="Genomic_DNA"/>
</dbReference>
<sequence>MPVVPAVWLVLLLPASPVLPMLPVLRVLPVRRVLPGRRVPRVFRIRPRLPVPPVCRGRPFPSRLCLREPRSLR</sequence>
<keyword evidence="1" id="KW-1133">Transmembrane helix</keyword>
<organism evidence="2 3">
    <name type="scientific">Streptomyces leeuwenhoekii</name>
    <dbReference type="NCBI Taxonomy" id="1437453"/>
    <lineage>
        <taxon>Bacteria</taxon>
        <taxon>Bacillati</taxon>
        <taxon>Actinomycetota</taxon>
        <taxon>Actinomycetes</taxon>
        <taxon>Kitasatosporales</taxon>
        <taxon>Streptomycetaceae</taxon>
        <taxon>Streptomyces</taxon>
    </lineage>
</organism>
<keyword evidence="1" id="KW-0812">Transmembrane</keyword>
<evidence type="ECO:0000313" key="3">
    <source>
        <dbReference type="Proteomes" id="UP000037274"/>
    </source>
</evidence>
<evidence type="ECO:0000313" key="2">
    <source>
        <dbReference type="EMBL" id="KMS81607.1"/>
    </source>
</evidence>